<dbReference type="RefSeq" id="WP_054845046.1">
    <property type="nucleotide sequence ID" value="NZ_AP018929.1"/>
</dbReference>
<gene>
    <name evidence="1" type="ORF">IC006_1597</name>
    <name evidence="2" type="ORF">IC007_1574</name>
</gene>
<dbReference type="Proteomes" id="UP000322983">
    <property type="component" value="Chromosome"/>
</dbReference>
<evidence type="ECO:0000313" key="2">
    <source>
        <dbReference type="EMBL" id="BBG27045.1"/>
    </source>
</evidence>
<reference evidence="4" key="1">
    <citation type="submission" date="2018-09" db="EMBL/GenBank/DDBJ databases">
        <title>Complete Genome Sequencing of Sulfolobus sp. JCM 16834.</title>
        <authorList>
            <person name="Kato S."/>
            <person name="Itoh T."/>
            <person name="Ohkuma M."/>
        </authorList>
    </citation>
    <scope>NUCLEOTIDE SEQUENCE [LARGE SCALE GENOMIC DNA]</scope>
    <source>
        <strain evidence="4">IC-007</strain>
    </source>
</reference>
<keyword evidence="3" id="KW-1185">Reference proteome</keyword>
<dbReference type="STRING" id="1294262.GCA_001316085_00436"/>
<dbReference type="GeneID" id="41717912"/>
<organism evidence="2 4">
    <name type="scientific">Sulfuracidifex tepidarius</name>
    <dbReference type="NCBI Taxonomy" id="1294262"/>
    <lineage>
        <taxon>Archaea</taxon>
        <taxon>Thermoproteota</taxon>
        <taxon>Thermoprotei</taxon>
        <taxon>Sulfolobales</taxon>
        <taxon>Sulfolobaceae</taxon>
        <taxon>Sulfuracidifex</taxon>
    </lineage>
</organism>
<dbReference type="AlphaFoldDB" id="A0A510E3G2"/>
<dbReference type="EMBL" id="AP018929">
    <property type="protein sequence ID" value="BBG24288.1"/>
    <property type="molecule type" value="Genomic_DNA"/>
</dbReference>
<evidence type="ECO:0000313" key="3">
    <source>
        <dbReference type="Proteomes" id="UP000322983"/>
    </source>
</evidence>
<evidence type="ECO:0000313" key="1">
    <source>
        <dbReference type="EMBL" id="BBG24288.1"/>
    </source>
</evidence>
<sequence>MGRTQPSLTKSVDRELEKLERVARKLRDERITNRIIRVRENVRYIEEAMQDEVSDPLEVIMLAFLVSE</sequence>
<evidence type="ECO:0000313" key="4">
    <source>
        <dbReference type="Proteomes" id="UP000325030"/>
    </source>
</evidence>
<dbReference type="Proteomes" id="UP000325030">
    <property type="component" value="Chromosome"/>
</dbReference>
<protein>
    <submittedName>
        <fullName evidence="2">Uncharacterized protein</fullName>
    </submittedName>
</protein>
<accession>A0A510E3G2</accession>
<proteinExistence type="predicted"/>
<dbReference type="KEGG" id="step:IC006_1597"/>
<accession>A0A510DWD5</accession>
<dbReference type="OrthoDB" id="43971at2157"/>
<dbReference type="EMBL" id="AP018930">
    <property type="protein sequence ID" value="BBG27045.1"/>
    <property type="molecule type" value="Genomic_DNA"/>
</dbReference>
<name>A0A510E3G2_9CREN</name>
<reference evidence="2 3" key="2">
    <citation type="journal article" date="2020" name="Int. J. Syst. Evol. Microbiol.">
        <title>Sulfuracidifex tepidarius gen. nov., sp. nov. and transfer of Sulfolobus metallicus Huber and Stetter 1992 to the genus Sulfuracidifex as Sulfuracidifex metallicus comb. nov.</title>
        <authorList>
            <person name="Itoh T."/>
            <person name="Miura T."/>
            <person name="Sakai H.D."/>
            <person name="Kato S."/>
            <person name="Ohkuma M."/>
            <person name="Takashina T."/>
        </authorList>
    </citation>
    <scope>NUCLEOTIDE SEQUENCE</scope>
    <source>
        <strain evidence="1 3">IC-006</strain>
        <strain evidence="2">IC-007</strain>
    </source>
</reference>